<keyword evidence="1 4" id="KW-0378">Hydrolase</keyword>
<keyword evidence="2" id="KW-0472">Membrane</keyword>
<evidence type="ECO:0000313" key="5">
    <source>
        <dbReference type="Proteomes" id="UP001271274"/>
    </source>
</evidence>
<sequence>MPMGYVATTALFAWCTFFAVVAPRRPRPLATMSFWFGLGLNEMPFVGIYVLVVSTALAAAQGDLEAPGAKATTAVAAVVTVGLAVSAWRGVRTDQVVWRALEQGLGTGWRDRVHVPLRRHRPWARILLLPGLMRQRDVQRIPDIRYGDAGRRNLLDIYRRRDTPQNAPVLIYFHGGGYTSGAKNREARPLLYRLAGQGWVCISANYRLRPQTTFPGHQIDAKKVIAWVREHAPEYGADPSRLFVAGSSAGSNLAALCALTPNDPVFQPGFELADTSVTAAICLYGYYGHFFGEEPDATPSPNQPYAYLNPGAPPFLIAHGTKDALASVEGVRNFVDRLRRVSDSTVVYAELPGGQHSFDLFHSPRFEAVVDGVEAFAAWVLAAPQRTPDSAR</sequence>
<evidence type="ECO:0000259" key="3">
    <source>
        <dbReference type="Pfam" id="PF20434"/>
    </source>
</evidence>
<name>A0ABU4NSI1_9ACTN</name>
<dbReference type="Proteomes" id="UP001271274">
    <property type="component" value="Unassembled WGS sequence"/>
</dbReference>
<accession>A0ABU4NSI1</accession>
<reference evidence="4 5" key="1">
    <citation type="journal article" date="2023" name="Microb. Genom.">
        <title>Mesoterricola silvestris gen. nov., sp. nov., Mesoterricola sediminis sp. nov., Geothrix oryzae sp. nov., Geothrix edaphica sp. nov., Geothrix rubra sp. nov., and Geothrix limicola sp. nov., six novel members of Acidobacteriota isolated from soils.</title>
        <authorList>
            <person name="Weisberg A.J."/>
            <person name="Pearce E."/>
            <person name="Kramer C.G."/>
            <person name="Chang J.H."/>
            <person name="Clarke C.R."/>
        </authorList>
    </citation>
    <scope>NUCLEOTIDE SEQUENCE [LARGE SCALE GENOMIC DNA]</scope>
    <source>
        <strain evidence="4 5">ID09-01A</strain>
    </source>
</reference>
<dbReference type="EMBL" id="JARAYU010000020">
    <property type="protein sequence ID" value="MDX3705585.1"/>
    <property type="molecule type" value="Genomic_DNA"/>
</dbReference>
<dbReference type="InterPro" id="IPR050300">
    <property type="entry name" value="GDXG_lipolytic_enzyme"/>
</dbReference>
<keyword evidence="2" id="KW-0812">Transmembrane</keyword>
<dbReference type="InterPro" id="IPR029058">
    <property type="entry name" value="AB_hydrolase_fold"/>
</dbReference>
<comment type="caution">
    <text evidence="4">The sequence shown here is derived from an EMBL/GenBank/DDBJ whole genome shotgun (WGS) entry which is preliminary data.</text>
</comment>
<dbReference type="InterPro" id="IPR049492">
    <property type="entry name" value="BD-FAE-like_dom"/>
</dbReference>
<dbReference type="RefSeq" id="WP_119581971.1">
    <property type="nucleotide sequence ID" value="NZ_JARAUR010000002.1"/>
</dbReference>
<dbReference type="Gene3D" id="3.40.50.1820">
    <property type="entry name" value="alpha/beta hydrolase"/>
    <property type="match status" value="1"/>
</dbReference>
<feature type="transmembrane region" description="Helical" evidence="2">
    <location>
        <begin position="72"/>
        <end position="91"/>
    </location>
</feature>
<proteinExistence type="predicted"/>
<protein>
    <submittedName>
        <fullName evidence="4">Alpha/beta hydrolase</fullName>
    </submittedName>
</protein>
<dbReference type="Pfam" id="PF20434">
    <property type="entry name" value="BD-FAE"/>
    <property type="match status" value="1"/>
</dbReference>
<feature type="transmembrane region" description="Helical" evidence="2">
    <location>
        <begin position="43"/>
        <end position="60"/>
    </location>
</feature>
<evidence type="ECO:0000256" key="2">
    <source>
        <dbReference type="SAM" id="Phobius"/>
    </source>
</evidence>
<keyword evidence="5" id="KW-1185">Reference proteome</keyword>
<dbReference type="SUPFAM" id="SSF53474">
    <property type="entry name" value="alpha/beta-Hydrolases"/>
    <property type="match status" value="1"/>
</dbReference>
<dbReference type="PANTHER" id="PTHR48081:SF33">
    <property type="entry name" value="KYNURENINE FORMAMIDASE"/>
    <property type="match status" value="1"/>
</dbReference>
<evidence type="ECO:0000256" key="1">
    <source>
        <dbReference type="ARBA" id="ARBA00022801"/>
    </source>
</evidence>
<evidence type="ECO:0000313" key="4">
    <source>
        <dbReference type="EMBL" id="MDX3705585.1"/>
    </source>
</evidence>
<gene>
    <name evidence="4" type="ORF">PV662_38740</name>
</gene>
<organism evidence="4 5">
    <name type="scientific">Streptomyces europaeiscabiei</name>
    <dbReference type="NCBI Taxonomy" id="146819"/>
    <lineage>
        <taxon>Bacteria</taxon>
        <taxon>Bacillati</taxon>
        <taxon>Actinomycetota</taxon>
        <taxon>Actinomycetes</taxon>
        <taxon>Kitasatosporales</taxon>
        <taxon>Streptomycetaceae</taxon>
        <taxon>Streptomyces</taxon>
    </lineage>
</organism>
<dbReference type="GO" id="GO:0016787">
    <property type="term" value="F:hydrolase activity"/>
    <property type="evidence" value="ECO:0007669"/>
    <property type="project" value="UniProtKB-KW"/>
</dbReference>
<dbReference type="PANTHER" id="PTHR48081">
    <property type="entry name" value="AB HYDROLASE SUPERFAMILY PROTEIN C4A8.06C"/>
    <property type="match status" value="1"/>
</dbReference>
<keyword evidence="2" id="KW-1133">Transmembrane helix</keyword>
<feature type="domain" description="BD-FAE-like" evidence="3">
    <location>
        <begin position="155"/>
        <end position="268"/>
    </location>
</feature>